<dbReference type="Proteomes" id="UP001472677">
    <property type="component" value="Unassembled WGS sequence"/>
</dbReference>
<dbReference type="SUPFAM" id="SSF56112">
    <property type="entry name" value="Protein kinase-like (PK-like)"/>
    <property type="match status" value="1"/>
</dbReference>
<keyword evidence="5" id="KW-1185">Reference proteome</keyword>
<dbReference type="InterPro" id="IPR001245">
    <property type="entry name" value="Ser-Thr/Tyr_kinase_cat_dom"/>
</dbReference>
<gene>
    <name evidence="4" type="ORF">V6N12_075437</name>
</gene>
<feature type="domain" description="Tyrosine-protein kinase catalytic" evidence="3">
    <location>
        <begin position="70"/>
        <end position="266"/>
    </location>
</feature>
<comment type="caution">
    <text evidence="4">The sequence shown here is derived from an EMBL/GenBank/DDBJ whole genome shotgun (WGS) entry which is preliminary data.</text>
</comment>
<dbReference type="InterPro" id="IPR020635">
    <property type="entry name" value="Tyr_kinase_cat_dom"/>
</dbReference>
<proteinExistence type="predicted"/>
<evidence type="ECO:0000313" key="4">
    <source>
        <dbReference type="EMBL" id="KAK8515394.1"/>
    </source>
</evidence>
<comment type="subcellular location">
    <subcellularLocation>
        <location evidence="1">Membrane</location>
        <topology evidence="1">Single-pass type I membrane protein</topology>
    </subcellularLocation>
</comment>
<evidence type="ECO:0000313" key="5">
    <source>
        <dbReference type="Proteomes" id="UP001472677"/>
    </source>
</evidence>
<evidence type="ECO:0000256" key="2">
    <source>
        <dbReference type="SAM" id="SignalP"/>
    </source>
</evidence>
<evidence type="ECO:0000256" key="1">
    <source>
        <dbReference type="ARBA" id="ARBA00004479"/>
    </source>
</evidence>
<dbReference type="Gene3D" id="1.10.510.10">
    <property type="entry name" value="Transferase(Phosphotransferase) domain 1"/>
    <property type="match status" value="1"/>
</dbReference>
<dbReference type="Pfam" id="PF07714">
    <property type="entry name" value="PK_Tyr_Ser-Thr"/>
    <property type="match status" value="1"/>
</dbReference>
<dbReference type="PANTHER" id="PTHR48006">
    <property type="entry name" value="LEUCINE-RICH REPEAT-CONTAINING PROTEIN DDB_G0281931-RELATED"/>
    <property type="match status" value="1"/>
</dbReference>
<dbReference type="InterPro" id="IPR051824">
    <property type="entry name" value="LRR_Rcpt-Like_S/T_Kinase"/>
</dbReference>
<dbReference type="SMART" id="SM00219">
    <property type="entry name" value="TyrKc"/>
    <property type="match status" value="1"/>
</dbReference>
<evidence type="ECO:0000259" key="3">
    <source>
        <dbReference type="SMART" id="SM00219"/>
    </source>
</evidence>
<feature type="chain" id="PRO_5046616884" description="Tyrosine-protein kinase catalytic domain-containing protein" evidence="2">
    <location>
        <begin position="20"/>
        <end position="276"/>
    </location>
</feature>
<reference evidence="4 5" key="1">
    <citation type="journal article" date="2024" name="G3 (Bethesda)">
        <title>Genome assembly of Hibiscus sabdariffa L. provides insights into metabolisms of medicinal natural products.</title>
        <authorList>
            <person name="Kim T."/>
        </authorList>
    </citation>
    <scope>NUCLEOTIDE SEQUENCE [LARGE SCALE GENOMIC DNA]</scope>
    <source>
        <strain evidence="4">TK-2024</strain>
        <tissue evidence="4">Old leaves</tissue>
    </source>
</reference>
<feature type="signal peptide" evidence="2">
    <location>
        <begin position="1"/>
        <end position="19"/>
    </location>
</feature>
<protein>
    <recommendedName>
        <fullName evidence="3">Tyrosine-protein kinase catalytic domain-containing protein</fullName>
    </recommendedName>
</protein>
<keyword evidence="2" id="KW-0732">Signal</keyword>
<name>A0ABR2C7J3_9ROSI</name>
<organism evidence="4 5">
    <name type="scientific">Hibiscus sabdariffa</name>
    <name type="common">roselle</name>
    <dbReference type="NCBI Taxonomy" id="183260"/>
    <lineage>
        <taxon>Eukaryota</taxon>
        <taxon>Viridiplantae</taxon>
        <taxon>Streptophyta</taxon>
        <taxon>Embryophyta</taxon>
        <taxon>Tracheophyta</taxon>
        <taxon>Spermatophyta</taxon>
        <taxon>Magnoliopsida</taxon>
        <taxon>eudicotyledons</taxon>
        <taxon>Gunneridae</taxon>
        <taxon>Pentapetalae</taxon>
        <taxon>rosids</taxon>
        <taxon>malvids</taxon>
        <taxon>Malvales</taxon>
        <taxon>Malvaceae</taxon>
        <taxon>Malvoideae</taxon>
        <taxon>Hibiscus</taxon>
    </lineage>
</organism>
<dbReference type="Gene3D" id="3.30.200.20">
    <property type="entry name" value="Phosphorylase Kinase, domain 1"/>
    <property type="match status" value="1"/>
</dbReference>
<dbReference type="InterPro" id="IPR011009">
    <property type="entry name" value="Kinase-like_dom_sf"/>
</dbReference>
<sequence>MVCLLAALLFLAFSCRKESRIWQHKQPSYKEEQNMWGPFSFQTGSTAWVADVKQATSALVIMFEKSLLNLTFADQTAYRGFLPGGIHVAVKVLVHGSTLTDHKVSRELEYFGRIKHLNLVPLIGYCLAGDQRIAIYDYMENGSFQDLLNDMSLGEEDNSGVQNVGYEEGLTTLTTWGFRHKIALGVARTPKSEAYCFGVVLFELITGKRPMGDDYPDEQEANLVTWVGGLVSKNKGPEAIDPKIRDTALVYQMEMEEALKIAYRCMEMEEPFSFFF</sequence>
<dbReference type="EMBL" id="JBBPBM010000063">
    <property type="protein sequence ID" value="KAK8515394.1"/>
    <property type="molecule type" value="Genomic_DNA"/>
</dbReference>
<accession>A0ABR2C7J3</accession>
<dbReference type="PANTHER" id="PTHR48006:SF20">
    <property type="entry name" value="OS08G0276400 PROTEIN"/>
    <property type="match status" value="1"/>
</dbReference>